<keyword evidence="1" id="KW-0732">Signal</keyword>
<accession>A0A354M4A6</accession>
<dbReference type="Proteomes" id="UP000262954">
    <property type="component" value="Unassembled WGS sequence"/>
</dbReference>
<protein>
    <recommendedName>
        <fullName evidence="4">Outer membrane protein beta-barrel domain-containing protein</fullName>
    </recommendedName>
</protein>
<name>A0A354M4A6_9BACT</name>
<gene>
    <name evidence="2" type="ORF">DDY73_10115</name>
</gene>
<evidence type="ECO:0000256" key="1">
    <source>
        <dbReference type="SAM" id="SignalP"/>
    </source>
</evidence>
<evidence type="ECO:0008006" key="4">
    <source>
        <dbReference type="Google" id="ProtNLM"/>
    </source>
</evidence>
<organism evidence="2 3">
    <name type="scientific">Coprobacter fastidiosus</name>
    <dbReference type="NCBI Taxonomy" id="1099853"/>
    <lineage>
        <taxon>Bacteria</taxon>
        <taxon>Pseudomonadati</taxon>
        <taxon>Bacteroidota</taxon>
        <taxon>Bacteroidia</taxon>
        <taxon>Bacteroidales</taxon>
        <taxon>Barnesiellaceae</taxon>
        <taxon>Coprobacter</taxon>
    </lineage>
</organism>
<feature type="chain" id="PRO_5016601045" description="Outer membrane protein beta-barrel domain-containing protein" evidence="1">
    <location>
        <begin position="21"/>
        <end position="249"/>
    </location>
</feature>
<sequence length="249" mass="28277">MKRLIFVICAILCSSLFVSAKDFREVVYLKNGSIIKGIILEQIPNETIKIETSDGSVWVFQMSEVLKITKEFSSRNSTMRMKNRHGERDEFKTNGYKGFVDVGGAFGVGTYGDGLVSVSSTHDYQFNPYFFLGVGVGVNYHFNWSTVFIPVYADARGYFMNNDIAPFIGLKVGYSVFDGMGFYFNPSVGVRFIATSKLGLNLSIGYNMQRTDITFRQYYYNPRTHDSYVNSYDERNTIGGVMFKLGFEF</sequence>
<dbReference type="EMBL" id="DNWC01000132">
    <property type="protein sequence ID" value="HBJ09345.1"/>
    <property type="molecule type" value="Genomic_DNA"/>
</dbReference>
<proteinExistence type="predicted"/>
<comment type="caution">
    <text evidence="2">The sequence shown here is derived from an EMBL/GenBank/DDBJ whole genome shotgun (WGS) entry which is preliminary data.</text>
</comment>
<dbReference type="AlphaFoldDB" id="A0A354M4A6"/>
<evidence type="ECO:0000313" key="2">
    <source>
        <dbReference type="EMBL" id="HBJ09345.1"/>
    </source>
</evidence>
<reference evidence="2 3" key="1">
    <citation type="journal article" date="2018" name="Nat. Biotechnol.">
        <title>A standardized bacterial taxonomy based on genome phylogeny substantially revises the tree of life.</title>
        <authorList>
            <person name="Parks D.H."/>
            <person name="Chuvochina M."/>
            <person name="Waite D.W."/>
            <person name="Rinke C."/>
            <person name="Skarshewski A."/>
            <person name="Chaumeil P.A."/>
            <person name="Hugenholtz P."/>
        </authorList>
    </citation>
    <scope>NUCLEOTIDE SEQUENCE [LARGE SCALE GENOMIC DNA]</scope>
    <source>
        <strain evidence="2">UBA11482</strain>
    </source>
</reference>
<feature type="signal peptide" evidence="1">
    <location>
        <begin position="1"/>
        <end position="20"/>
    </location>
</feature>
<evidence type="ECO:0000313" key="3">
    <source>
        <dbReference type="Proteomes" id="UP000262954"/>
    </source>
</evidence>